<keyword evidence="5 7" id="KW-1133">Transmembrane helix</keyword>
<proteinExistence type="inferred from homology"/>
<keyword evidence="6 7" id="KW-0472">Membrane</keyword>
<feature type="transmembrane region" description="Helical" evidence="7">
    <location>
        <begin position="20"/>
        <end position="46"/>
    </location>
</feature>
<comment type="caution">
    <text evidence="9">The sequence shown here is derived from an EMBL/GenBank/DDBJ whole genome shotgun (WGS) entry which is preliminary data.</text>
</comment>
<feature type="transmembrane region" description="Helical" evidence="7">
    <location>
        <begin position="52"/>
        <end position="71"/>
    </location>
</feature>
<comment type="similarity">
    <text evidence="7">Belongs to the binding-protein-dependent transport system permease family.</text>
</comment>
<dbReference type="InterPro" id="IPR035906">
    <property type="entry name" value="MetI-like_sf"/>
</dbReference>
<evidence type="ECO:0000256" key="6">
    <source>
        <dbReference type="ARBA" id="ARBA00023136"/>
    </source>
</evidence>
<dbReference type="AlphaFoldDB" id="A0A2M7T9R9"/>
<feature type="transmembrane region" description="Helical" evidence="7">
    <location>
        <begin position="148"/>
        <end position="169"/>
    </location>
</feature>
<dbReference type="Pfam" id="PF00528">
    <property type="entry name" value="BPD_transp_1"/>
    <property type="match status" value="1"/>
</dbReference>
<dbReference type="Gene3D" id="1.10.3720.10">
    <property type="entry name" value="MetI-like"/>
    <property type="match status" value="1"/>
</dbReference>
<evidence type="ECO:0000256" key="4">
    <source>
        <dbReference type="ARBA" id="ARBA00022692"/>
    </source>
</evidence>
<dbReference type="PANTHER" id="PTHR30151">
    <property type="entry name" value="ALKANE SULFONATE ABC TRANSPORTER-RELATED, MEMBRANE SUBUNIT"/>
    <property type="match status" value="1"/>
</dbReference>
<organism evidence="9 10">
    <name type="scientific">Candidatus Aquicultor secundus</name>
    <dbReference type="NCBI Taxonomy" id="1973895"/>
    <lineage>
        <taxon>Bacteria</taxon>
        <taxon>Bacillati</taxon>
        <taxon>Actinomycetota</taxon>
        <taxon>Candidatus Aquicultoria</taxon>
        <taxon>Candidatus Aquicultorales</taxon>
        <taxon>Candidatus Aquicultoraceae</taxon>
        <taxon>Candidatus Aquicultor</taxon>
    </lineage>
</organism>
<protein>
    <submittedName>
        <fullName evidence="9">ABC transporter permease</fullName>
    </submittedName>
</protein>
<keyword evidence="3" id="KW-1003">Cell membrane</keyword>
<evidence type="ECO:0000256" key="2">
    <source>
        <dbReference type="ARBA" id="ARBA00022448"/>
    </source>
</evidence>
<dbReference type="GO" id="GO:0005886">
    <property type="term" value="C:plasma membrane"/>
    <property type="evidence" value="ECO:0007669"/>
    <property type="project" value="UniProtKB-SubCell"/>
</dbReference>
<keyword evidence="2 7" id="KW-0813">Transport</keyword>
<feature type="domain" description="ABC transmembrane type-1" evidence="8">
    <location>
        <begin position="1"/>
        <end position="170"/>
    </location>
</feature>
<evidence type="ECO:0000313" key="9">
    <source>
        <dbReference type="EMBL" id="PIZ41466.1"/>
    </source>
</evidence>
<evidence type="ECO:0000256" key="5">
    <source>
        <dbReference type="ARBA" id="ARBA00022989"/>
    </source>
</evidence>
<dbReference type="GO" id="GO:0055085">
    <property type="term" value="P:transmembrane transport"/>
    <property type="evidence" value="ECO:0007669"/>
    <property type="project" value="InterPro"/>
</dbReference>
<evidence type="ECO:0000313" key="10">
    <source>
        <dbReference type="Proteomes" id="UP000230956"/>
    </source>
</evidence>
<feature type="transmembrane region" description="Helical" evidence="7">
    <location>
        <begin position="108"/>
        <end position="128"/>
    </location>
</feature>
<evidence type="ECO:0000256" key="3">
    <source>
        <dbReference type="ARBA" id="ARBA00022475"/>
    </source>
</evidence>
<dbReference type="PANTHER" id="PTHR30151:SF0">
    <property type="entry name" value="ABC TRANSPORTER PERMEASE PROTEIN MJ0413-RELATED"/>
    <property type="match status" value="1"/>
</dbReference>
<evidence type="ECO:0000256" key="1">
    <source>
        <dbReference type="ARBA" id="ARBA00004651"/>
    </source>
</evidence>
<dbReference type="CDD" id="cd06261">
    <property type="entry name" value="TM_PBP2"/>
    <property type="match status" value="1"/>
</dbReference>
<keyword evidence="4 7" id="KW-0812">Transmembrane</keyword>
<gene>
    <name evidence="9" type="ORF">COY37_02195</name>
</gene>
<evidence type="ECO:0000259" key="8">
    <source>
        <dbReference type="PROSITE" id="PS50928"/>
    </source>
</evidence>
<evidence type="ECO:0000256" key="7">
    <source>
        <dbReference type="RuleBase" id="RU363032"/>
    </source>
</evidence>
<sequence>MVLALPIGLVLGREERLDRFFAPLIFILYPIPKVVFLPVFLFLLGIGDVSKIVLITVIVFFQILVTTRDAAREIPNQSIMSMQSLGATKWQIYRHVIYPASLPKTFTAIRIASGTAIAVLFFAESFATEEGLGYFIMDAWSRFNYADMFGGIVAMAVMGLLVYELLELLESRLCPWSKL</sequence>
<reference evidence="10" key="1">
    <citation type="submission" date="2017-09" db="EMBL/GenBank/DDBJ databases">
        <title>Depth-based differentiation of microbial function through sediment-hosted aquifers and enrichment of novel symbionts in the deep terrestrial subsurface.</title>
        <authorList>
            <person name="Probst A.J."/>
            <person name="Ladd B."/>
            <person name="Jarett J.K."/>
            <person name="Geller-Mcgrath D.E."/>
            <person name="Sieber C.M.K."/>
            <person name="Emerson J.B."/>
            <person name="Anantharaman K."/>
            <person name="Thomas B.C."/>
            <person name="Malmstrom R."/>
            <person name="Stieglmeier M."/>
            <person name="Klingl A."/>
            <person name="Woyke T."/>
            <person name="Ryan C.M."/>
            <person name="Banfield J.F."/>
        </authorList>
    </citation>
    <scope>NUCLEOTIDE SEQUENCE [LARGE SCALE GENOMIC DNA]</scope>
</reference>
<dbReference type="SUPFAM" id="SSF161098">
    <property type="entry name" value="MetI-like"/>
    <property type="match status" value="1"/>
</dbReference>
<dbReference type="InterPro" id="IPR000515">
    <property type="entry name" value="MetI-like"/>
</dbReference>
<accession>A0A2M7T9R9</accession>
<dbReference type="Proteomes" id="UP000230956">
    <property type="component" value="Unassembled WGS sequence"/>
</dbReference>
<comment type="subcellular location">
    <subcellularLocation>
        <location evidence="1 7">Cell membrane</location>
        <topology evidence="1 7">Multi-pass membrane protein</topology>
    </subcellularLocation>
</comment>
<dbReference type="EMBL" id="PFNG01000057">
    <property type="protein sequence ID" value="PIZ41466.1"/>
    <property type="molecule type" value="Genomic_DNA"/>
</dbReference>
<dbReference type="PROSITE" id="PS50928">
    <property type="entry name" value="ABC_TM1"/>
    <property type="match status" value="1"/>
</dbReference>
<name>A0A2M7T9R9_9ACTN</name>